<dbReference type="RefSeq" id="WP_340234728.1">
    <property type="nucleotide sequence ID" value="NZ_JBBEWC010000003.1"/>
</dbReference>
<dbReference type="Gene3D" id="2.60.40.1120">
    <property type="entry name" value="Carboxypeptidase-like, regulatory domain"/>
    <property type="match status" value="1"/>
</dbReference>
<dbReference type="InterPro" id="IPR006665">
    <property type="entry name" value="OmpA-like"/>
</dbReference>
<dbReference type="Pfam" id="PF07676">
    <property type="entry name" value="PD40"/>
    <property type="match status" value="2"/>
</dbReference>
<name>A0ABW5J5S2_9BACT</name>
<feature type="region of interest" description="Disordered" evidence="5">
    <location>
        <begin position="298"/>
        <end position="329"/>
    </location>
</feature>
<dbReference type="InterPro" id="IPR011659">
    <property type="entry name" value="WD40"/>
</dbReference>
<feature type="domain" description="OmpA-like" evidence="7">
    <location>
        <begin position="426"/>
        <end position="541"/>
    </location>
</feature>
<organism evidence="8 9">
    <name type="scientific">Emticicia soli</name>
    <dbReference type="NCBI Taxonomy" id="2027878"/>
    <lineage>
        <taxon>Bacteria</taxon>
        <taxon>Pseudomonadati</taxon>
        <taxon>Bacteroidota</taxon>
        <taxon>Cytophagia</taxon>
        <taxon>Cytophagales</taxon>
        <taxon>Leadbetterellaceae</taxon>
        <taxon>Emticicia</taxon>
    </lineage>
</organism>
<gene>
    <name evidence="8" type="ORF">ACFSR2_09605</name>
</gene>
<evidence type="ECO:0000256" key="1">
    <source>
        <dbReference type="ARBA" id="ARBA00004442"/>
    </source>
</evidence>
<evidence type="ECO:0000256" key="6">
    <source>
        <dbReference type="SAM" id="SignalP"/>
    </source>
</evidence>
<keyword evidence="9" id="KW-1185">Reference proteome</keyword>
<proteinExistence type="predicted"/>
<dbReference type="EMBL" id="JBHULC010000008">
    <property type="protein sequence ID" value="MFD2521138.1"/>
    <property type="molecule type" value="Genomic_DNA"/>
</dbReference>
<protein>
    <submittedName>
        <fullName evidence="8">OmpA family protein</fullName>
    </submittedName>
</protein>
<dbReference type="Proteomes" id="UP001597510">
    <property type="component" value="Unassembled WGS sequence"/>
</dbReference>
<comment type="subcellular location">
    <subcellularLocation>
        <location evidence="1">Cell outer membrane</location>
    </subcellularLocation>
</comment>
<evidence type="ECO:0000256" key="2">
    <source>
        <dbReference type="ARBA" id="ARBA00023136"/>
    </source>
</evidence>
<dbReference type="PANTHER" id="PTHR30329:SF21">
    <property type="entry name" value="LIPOPROTEIN YIAD-RELATED"/>
    <property type="match status" value="1"/>
</dbReference>
<keyword evidence="3" id="KW-0998">Cell outer membrane</keyword>
<dbReference type="SUPFAM" id="SSF82171">
    <property type="entry name" value="DPP6 N-terminal domain-like"/>
    <property type="match status" value="1"/>
</dbReference>
<accession>A0ABW5J5S2</accession>
<dbReference type="PANTHER" id="PTHR30329">
    <property type="entry name" value="STATOR ELEMENT OF FLAGELLAR MOTOR COMPLEX"/>
    <property type="match status" value="1"/>
</dbReference>
<evidence type="ECO:0000256" key="4">
    <source>
        <dbReference type="PROSITE-ProRule" id="PRU00473"/>
    </source>
</evidence>
<dbReference type="SUPFAM" id="SSF103088">
    <property type="entry name" value="OmpA-like"/>
    <property type="match status" value="1"/>
</dbReference>
<evidence type="ECO:0000313" key="9">
    <source>
        <dbReference type="Proteomes" id="UP001597510"/>
    </source>
</evidence>
<evidence type="ECO:0000313" key="8">
    <source>
        <dbReference type="EMBL" id="MFD2521138.1"/>
    </source>
</evidence>
<dbReference type="CDD" id="cd07185">
    <property type="entry name" value="OmpA_C-like"/>
    <property type="match status" value="1"/>
</dbReference>
<dbReference type="PRINTS" id="PR01021">
    <property type="entry name" value="OMPADOMAIN"/>
</dbReference>
<dbReference type="InterPro" id="IPR050330">
    <property type="entry name" value="Bact_OuterMem_StrucFunc"/>
</dbReference>
<evidence type="ECO:0000259" key="7">
    <source>
        <dbReference type="PROSITE" id="PS51123"/>
    </source>
</evidence>
<feature type="signal peptide" evidence="6">
    <location>
        <begin position="1"/>
        <end position="18"/>
    </location>
</feature>
<dbReference type="Gene3D" id="3.30.1330.60">
    <property type="entry name" value="OmpA-like domain"/>
    <property type="match status" value="1"/>
</dbReference>
<dbReference type="PROSITE" id="PS51123">
    <property type="entry name" value="OMPA_2"/>
    <property type="match status" value="1"/>
</dbReference>
<feature type="chain" id="PRO_5045615812" evidence="6">
    <location>
        <begin position="19"/>
        <end position="541"/>
    </location>
</feature>
<dbReference type="InterPro" id="IPR036737">
    <property type="entry name" value="OmpA-like_sf"/>
</dbReference>
<dbReference type="Pfam" id="PF00691">
    <property type="entry name" value="OmpA"/>
    <property type="match status" value="1"/>
</dbReference>
<evidence type="ECO:0000256" key="3">
    <source>
        <dbReference type="ARBA" id="ARBA00023237"/>
    </source>
</evidence>
<comment type="caution">
    <text evidence="8">The sequence shown here is derived from an EMBL/GenBank/DDBJ whole genome shotgun (WGS) entry which is preliminary data.</text>
</comment>
<dbReference type="PRINTS" id="PR01023">
    <property type="entry name" value="NAFLGMOTY"/>
</dbReference>
<dbReference type="InterPro" id="IPR006664">
    <property type="entry name" value="OMP_bac"/>
</dbReference>
<keyword evidence="2 4" id="KW-0472">Membrane</keyword>
<reference evidence="9" key="1">
    <citation type="journal article" date="2019" name="Int. J. Syst. Evol. Microbiol.">
        <title>The Global Catalogue of Microorganisms (GCM) 10K type strain sequencing project: providing services to taxonomists for standard genome sequencing and annotation.</title>
        <authorList>
            <consortium name="The Broad Institute Genomics Platform"/>
            <consortium name="The Broad Institute Genome Sequencing Center for Infectious Disease"/>
            <person name="Wu L."/>
            <person name="Ma J."/>
        </authorList>
    </citation>
    <scope>NUCLEOTIDE SEQUENCE [LARGE SCALE GENOMIC DNA]</scope>
    <source>
        <strain evidence="9">KCTC 52344</strain>
    </source>
</reference>
<keyword evidence="6" id="KW-0732">Signal</keyword>
<sequence length="541" mass="60554">MRYSIFLLAVFTSFFAKSQTIEQLGSAINTEFSELNPIISPDEKTLYFIRVSHPSNNFGTKNSQDVWYSEQRDNGNWTIARRMPNTINKDQYNDLFSITPDGNKILISGVYHNGRREDMVGISICKRTKTGWSEPEQVVIPKFDDICKGQYLTACLSNDGKTLILAFSEKKNSKEDNLYVSFLGRDGKWSKPESLGSDINTSSTETTPFLASDNYTLYFASDRKDGLGGTDIWVTKRKDRSWTKWSKPVNLGDKVNSDANEYSFSVAASGEYAYMSTKKNSVGKNDIVRLKLRDTKKEAPTTAALQTSTDKSEEQKSLDSGGTPIDANSIAPTPVVIMSGRVVDDKTGKPIPDAKIIYKSLSNGEEGEAYTNPSTGEWKIVLPYGAKYSYRAEAKEFIGIEKSLDLTEIKEYKEYKNDLLKLAPIEVGVDVPLNNIFFEYAKAVLQPTSFPELDRIADTMKENPNLVIEIQGHTDNVGSDESNQKLSQDRAEAVRKYLLSKKIQTARITSVGYGETKPIATNDTEEGRAQNRRVQLAIVRK</sequence>
<evidence type="ECO:0000256" key="5">
    <source>
        <dbReference type="SAM" id="MobiDB-lite"/>
    </source>
</evidence>